<evidence type="ECO:0000313" key="3">
    <source>
        <dbReference type="EMBL" id="KAJ8613424.1"/>
    </source>
</evidence>
<dbReference type="EMBL" id="JAQMWT010000029">
    <property type="protein sequence ID" value="KAJ8613424.1"/>
    <property type="molecule type" value="Genomic_DNA"/>
</dbReference>
<organism evidence="3 4">
    <name type="scientific">Chrysophaeum taylorii</name>
    <dbReference type="NCBI Taxonomy" id="2483200"/>
    <lineage>
        <taxon>Eukaryota</taxon>
        <taxon>Sar</taxon>
        <taxon>Stramenopiles</taxon>
        <taxon>Ochrophyta</taxon>
        <taxon>Pelagophyceae</taxon>
        <taxon>Pelagomonadales</taxon>
        <taxon>Pelagomonadaceae</taxon>
        <taxon>Chrysophaeum</taxon>
    </lineage>
</organism>
<dbReference type="AlphaFoldDB" id="A0AAD7XN56"/>
<dbReference type="Gene3D" id="6.10.140.530">
    <property type="match status" value="1"/>
</dbReference>
<dbReference type="Proteomes" id="UP001230188">
    <property type="component" value="Unassembled WGS sequence"/>
</dbReference>
<evidence type="ECO:0000256" key="1">
    <source>
        <dbReference type="SAM" id="MobiDB-lite"/>
    </source>
</evidence>
<comment type="caution">
    <text evidence="3">The sequence shown here is derived from an EMBL/GenBank/DDBJ whole genome shotgun (WGS) entry which is preliminary data.</text>
</comment>
<dbReference type="InterPro" id="IPR005114">
    <property type="entry name" value="Helicase_assoc"/>
</dbReference>
<evidence type="ECO:0000313" key="4">
    <source>
        <dbReference type="Proteomes" id="UP001230188"/>
    </source>
</evidence>
<reference evidence="3" key="1">
    <citation type="submission" date="2023-01" db="EMBL/GenBank/DDBJ databases">
        <title>Metagenome sequencing of chrysophaentin producing Chrysophaeum taylorii.</title>
        <authorList>
            <person name="Davison J."/>
            <person name="Bewley C."/>
        </authorList>
    </citation>
    <scope>NUCLEOTIDE SEQUENCE</scope>
    <source>
        <strain evidence="3">NIES-1699</strain>
    </source>
</reference>
<keyword evidence="4" id="KW-1185">Reference proteome</keyword>
<proteinExistence type="predicted"/>
<sequence>MKEQPGDNTKKKKKKKKVFSDRNEKDPEDEPQKKAKIFSKCNEPRVKKKMKSSPSAPVSFAERWKIKFQAVKEWYDANGRLPYRSEDRKLDWWIVDQRRKLDGKGKCRSPTPEERELLASIGIKASAEERFDLFHAELQAELQRDLFYDDPAFA</sequence>
<accession>A0AAD7XN56</accession>
<feature type="region of interest" description="Disordered" evidence="1">
    <location>
        <begin position="1"/>
        <end position="54"/>
    </location>
</feature>
<evidence type="ECO:0000259" key="2">
    <source>
        <dbReference type="Pfam" id="PF03457"/>
    </source>
</evidence>
<gene>
    <name evidence="3" type="ORF">CTAYLR_002294</name>
</gene>
<dbReference type="Pfam" id="PF03457">
    <property type="entry name" value="HA"/>
    <property type="match status" value="1"/>
</dbReference>
<name>A0AAD7XN56_9STRA</name>
<feature type="domain" description="Helicase-associated" evidence="2">
    <location>
        <begin position="61"/>
        <end position="122"/>
    </location>
</feature>
<feature type="compositionally biased region" description="Basic and acidic residues" evidence="1">
    <location>
        <begin position="18"/>
        <end position="33"/>
    </location>
</feature>
<protein>
    <recommendedName>
        <fullName evidence="2">Helicase-associated domain-containing protein</fullName>
    </recommendedName>
</protein>